<dbReference type="OrthoDB" id="1853968at2759"/>
<gene>
    <name evidence="3" type="ORF">CFOL_v3_18500</name>
</gene>
<evidence type="ECO:0000256" key="2">
    <source>
        <dbReference type="PROSITE-ProRule" id="PRU00708"/>
    </source>
</evidence>
<organism evidence="3 4">
    <name type="scientific">Cephalotus follicularis</name>
    <name type="common">Albany pitcher plant</name>
    <dbReference type="NCBI Taxonomy" id="3775"/>
    <lineage>
        <taxon>Eukaryota</taxon>
        <taxon>Viridiplantae</taxon>
        <taxon>Streptophyta</taxon>
        <taxon>Embryophyta</taxon>
        <taxon>Tracheophyta</taxon>
        <taxon>Spermatophyta</taxon>
        <taxon>Magnoliopsida</taxon>
        <taxon>eudicotyledons</taxon>
        <taxon>Gunneridae</taxon>
        <taxon>Pentapetalae</taxon>
        <taxon>rosids</taxon>
        <taxon>fabids</taxon>
        <taxon>Oxalidales</taxon>
        <taxon>Cephalotaceae</taxon>
        <taxon>Cephalotus</taxon>
    </lineage>
</organism>
<dbReference type="Pfam" id="PF13041">
    <property type="entry name" value="PPR_2"/>
    <property type="match status" value="1"/>
</dbReference>
<protein>
    <submittedName>
        <fullName evidence="3">PPR domain-containing protein/PPR_1 domain-containing protein/PPR_2 domain-containing protein/PPR_3 domain-containing protein</fullName>
    </submittedName>
</protein>
<feature type="repeat" description="PPR" evidence="2">
    <location>
        <begin position="431"/>
        <end position="465"/>
    </location>
</feature>
<feature type="non-terminal residue" evidence="3">
    <location>
        <position position="848"/>
    </location>
</feature>
<dbReference type="InterPro" id="IPR002885">
    <property type="entry name" value="PPR_rpt"/>
</dbReference>
<dbReference type="InterPro" id="IPR046848">
    <property type="entry name" value="E_motif"/>
</dbReference>
<evidence type="ECO:0000256" key="1">
    <source>
        <dbReference type="ARBA" id="ARBA00022737"/>
    </source>
</evidence>
<keyword evidence="4" id="KW-1185">Reference proteome</keyword>
<dbReference type="GO" id="GO:0009451">
    <property type="term" value="P:RNA modification"/>
    <property type="evidence" value="ECO:0007669"/>
    <property type="project" value="InterPro"/>
</dbReference>
<sequence>HQAITLFRRLMDHHLVPDAFTLPIVVKACAKLNAIQEGMQIHGLLLKIGFGFEKFVQGSLVNMYAKCGEIESACEMFDKIGERDLVSNSLIDGYAKSGQVDLALELFERDLFSWTALVDGFSKCKVETGREIFDRMPERTLVQCNAMINAYIQLLNTLRPKVPHFPAIQTRLLTTLSSSLLNLCNNPQSLKQIHARFILHGLHQNPTLSSKLIDSYANFGLPSLSQQVFTSIIKPNSFLFNSFIRCLSKFCQYEQTLLVFKDMLMISIYPYEETCSFVLNACSSLKRIEYGKLVHGFVLKLGFESCSFMGDSLVEMYNENKVVERMSDKDSSYWSCLINEAYQSGNIDECFRLFKEMRMEDVVPDSAAVINLLRSCVDLNSITSGRVVHCVVVASHLSNNFSVNTALLSMYSKLGCLVDAGLLYEEMPEKDCVVWNIMISAYSQNGCPLESLELLRCMAKSGVRPDLFTAIPAISSTRQLKSTNWGKEMHAHVIRNGSDYQVSVHNSLVDMYSECDHLRYARKVFDLVTNKTVVSWSTMIKGYISHDMSLDALSLFSKMKLDGVRVDFVTVINILPACVNIGALEQVKYLHGYSMKFGLNSFSSVNTAFLVSYAKCGCIEMARILFDEERIDSKDIITWNSMISAYAKHGDWSQCFKLYNQMKKSFLKPDRITLVGLLTACVNSGLVKEGRGFFKEMIETYGCRPGQEHYACMVDLLGRAGNIDEARELVKTMPFKPDARVWGSLLSACKMHSKTQLAEVAAENLITMEPKNAGNYVLLSNIYAASGKWDRVAKMRTLIRDRGLQKTAGCSWVEISGLAHEFRVADRSHPEANFIYAILGNLEVEIKE</sequence>
<feature type="repeat" description="PPR" evidence="2">
    <location>
        <begin position="330"/>
        <end position="364"/>
    </location>
</feature>
<comment type="caution">
    <text evidence="3">The sequence shown here is derived from an EMBL/GenBank/DDBJ whole genome shotgun (WGS) entry which is preliminary data.</text>
</comment>
<feature type="repeat" description="PPR" evidence="2">
    <location>
        <begin position="532"/>
        <end position="566"/>
    </location>
</feature>
<dbReference type="SUPFAM" id="SSF48452">
    <property type="entry name" value="TPR-like"/>
    <property type="match status" value="1"/>
</dbReference>
<dbReference type="FunFam" id="1.25.40.10:FF:000366">
    <property type="entry name" value="Pentatricopeptide (PPR) repeat-containing protein"/>
    <property type="match status" value="1"/>
</dbReference>
<dbReference type="FunFam" id="1.25.40.10:FF:000031">
    <property type="entry name" value="Pentatricopeptide repeat-containing protein mitochondrial"/>
    <property type="match status" value="1"/>
</dbReference>
<dbReference type="FunFam" id="1.25.40.10:FF:000396">
    <property type="entry name" value="Pentatricopeptide repeat-containing protein At2g36730"/>
    <property type="match status" value="1"/>
</dbReference>
<dbReference type="Pfam" id="PF01535">
    <property type="entry name" value="PPR"/>
    <property type="match status" value="7"/>
</dbReference>
<dbReference type="InterPro" id="IPR011990">
    <property type="entry name" value="TPR-like_helical_dom_sf"/>
</dbReference>
<dbReference type="PANTHER" id="PTHR47926:SF347">
    <property type="entry name" value="PENTATRICOPEPTIDE REPEAT-CONTAINING PROTEIN"/>
    <property type="match status" value="1"/>
</dbReference>
<dbReference type="Proteomes" id="UP000187406">
    <property type="component" value="Unassembled WGS sequence"/>
</dbReference>
<dbReference type="PANTHER" id="PTHR47926">
    <property type="entry name" value="PENTATRICOPEPTIDE REPEAT-CONTAINING PROTEIN"/>
    <property type="match status" value="1"/>
</dbReference>
<dbReference type="PROSITE" id="PS51375">
    <property type="entry name" value="PPR"/>
    <property type="match status" value="4"/>
</dbReference>
<evidence type="ECO:0000313" key="4">
    <source>
        <dbReference type="Proteomes" id="UP000187406"/>
    </source>
</evidence>
<feature type="non-terminal residue" evidence="3">
    <location>
        <position position="1"/>
    </location>
</feature>
<keyword evidence="1" id="KW-0677">Repeat</keyword>
<name>A0A1Q3C465_CEPFO</name>
<dbReference type="InParanoid" id="A0A1Q3C465"/>
<dbReference type="GO" id="GO:0003723">
    <property type="term" value="F:RNA binding"/>
    <property type="evidence" value="ECO:0007669"/>
    <property type="project" value="InterPro"/>
</dbReference>
<dbReference type="Pfam" id="PF20431">
    <property type="entry name" value="E_motif"/>
    <property type="match status" value="1"/>
</dbReference>
<dbReference type="InterPro" id="IPR046960">
    <property type="entry name" value="PPR_At4g14850-like_plant"/>
</dbReference>
<dbReference type="NCBIfam" id="TIGR00756">
    <property type="entry name" value="PPR"/>
    <property type="match status" value="5"/>
</dbReference>
<dbReference type="AlphaFoldDB" id="A0A1Q3C465"/>
<dbReference type="EMBL" id="BDDD01001301">
    <property type="protein sequence ID" value="GAV75020.1"/>
    <property type="molecule type" value="Genomic_DNA"/>
</dbReference>
<proteinExistence type="predicted"/>
<feature type="repeat" description="PPR" evidence="2">
    <location>
        <begin position="635"/>
        <end position="669"/>
    </location>
</feature>
<accession>A0A1Q3C465</accession>
<reference evidence="4" key="1">
    <citation type="submission" date="2016-04" db="EMBL/GenBank/DDBJ databases">
        <title>Cephalotus genome sequencing.</title>
        <authorList>
            <person name="Fukushima K."/>
            <person name="Hasebe M."/>
            <person name="Fang X."/>
        </authorList>
    </citation>
    <scope>NUCLEOTIDE SEQUENCE [LARGE SCALE GENOMIC DNA]</scope>
    <source>
        <strain evidence="4">cv. St1</strain>
    </source>
</reference>
<dbReference type="Gene3D" id="1.25.40.10">
    <property type="entry name" value="Tetratricopeptide repeat domain"/>
    <property type="match status" value="6"/>
</dbReference>
<evidence type="ECO:0000313" key="3">
    <source>
        <dbReference type="EMBL" id="GAV75020.1"/>
    </source>
</evidence>